<proteinExistence type="predicted"/>
<evidence type="ECO:0008006" key="3">
    <source>
        <dbReference type="Google" id="ProtNLM"/>
    </source>
</evidence>
<accession>A0AAW9CJ39</accession>
<comment type="caution">
    <text evidence="1">The sequence shown here is derived from an EMBL/GenBank/DDBJ whole genome shotgun (WGS) entry which is preliminary data.</text>
</comment>
<evidence type="ECO:0000313" key="2">
    <source>
        <dbReference type="Proteomes" id="UP001272137"/>
    </source>
</evidence>
<gene>
    <name evidence="1" type="ORF">C7S16_5764</name>
</gene>
<dbReference type="EMBL" id="QXCT01000001">
    <property type="protein sequence ID" value="MDW9250975.1"/>
    <property type="molecule type" value="Genomic_DNA"/>
</dbReference>
<reference evidence="1" key="1">
    <citation type="submission" date="2018-08" db="EMBL/GenBank/DDBJ databases">
        <title>Identification of Burkholderia cepacia strains that express a Burkholderia pseudomallei-like capsular polysaccharide.</title>
        <authorList>
            <person name="Burtnick M.N."/>
            <person name="Vongsouvath M."/>
            <person name="Newton P."/>
            <person name="Wuthiekanun V."/>
            <person name="Limmathurotsakul D."/>
            <person name="Brett P.J."/>
            <person name="Chantratita N."/>
            <person name="Dance D.A."/>
        </authorList>
    </citation>
    <scope>NUCLEOTIDE SEQUENCE</scope>
    <source>
        <strain evidence="1">SBXCC001</strain>
    </source>
</reference>
<protein>
    <recommendedName>
        <fullName evidence="3">Transposase</fullName>
    </recommendedName>
</protein>
<name>A0AAW9CJ39_BURTH</name>
<dbReference type="AlphaFoldDB" id="A0AAW9CJ39"/>
<sequence length="47" mass="5708">MWRKGPTRKRRFQQVFQARVRAFSFLFANMATHIKLRQAPRELGMKD</sequence>
<organism evidence="1 2">
    <name type="scientific">Burkholderia thailandensis</name>
    <dbReference type="NCBI Taxonomy" id="57975"/>
    <lineage>
        <taxon>Bacteria</taxon>
        <taxon>Pseudomonadati</taxon>
        <taxon>Pseudomonadota</taxon>
        <taxon>Betaproteobacteria</taxon>
        <taxon>Burkholderiales</taxon>
        <taxon>Burkholderiaceae</taxon>
        <taxon>Burkholderia</taxon>
        <taxon>pseudomallei group</taxon>
    </lineage>
</organism>
<evidence type="ECO:0000313" key="1">
    <source>
        <dbReference type="EMBL" id="MDW9250975.1"/>
    </source>
</evidence>
<dbReference type="Proteomes" id="UP001272137">
    <property type="component" value="Unassembled WGS sequence"/>
</dbReference>